<evidence type="ECO:0000313" key="1">
    <source>
        <dbReference type="EMBL" id="KAK7685757.1"/>
    </source>
</evidence>
<proteinExistence type="predicted"/>
<dbReference type="Proteomes" id="UP001385951">
    <property type="component" value="Unassembled WGS sequence"/>
</dbReference>
<dbReference type="AlphaFoldDB" id="A0AAW0G2N2"/>
<organism evidence="1 2">
    <name type="scientific">Cerrena zonata</name>
    <dbReference type="NCBI Taxonomy" id="2478898"/>
    <lineage>
        <taxon>Eukaryota</taxon>
        <taxon>Fungi</taxon>
        <taxon>Dikarya</taxon>
        <taxon>Basidiomycota</taxon>
        <taxon>Agaricomycotina</taxon>
        <taxon>Agaricomycetes</taxon>
        <taxon>Polyporales</taxon>
        <taxon>Cerrenaceae</taxon>
        <taxon>Cerrena</taxon>
    </lineage>
</organism>
<dbReference type="EMBL" id="JASBNA010000019">
    <property type="protein sequence ID" value="KAK7685757.1"/>
    <property type="molecule type" value="Genomic_DNA"/>
</dbReference>
<evidence type="ECO:0008006" key="3">
    <source>
        <dbReference type="Google" id="ProtNLM"/>
    </source>
</evidence>
<sequence length="591" mass="66480">MMSSIPCNYYAFPDVVTESHLSELSSTELRRRIAEHEVEIAYRQKAIAQYRGCLNALEALINVRLPPELLSKVFMEEMLCCTDDFREDVSVFKMARAKYLYAWFRVASVCRHWRSIVLSTPQLFSRISLNLPLNILASQWLSYSKQVPLQLAMWLDSGIRNNSSINTYIRRAVSLKVFLHRFSGLSPAWPTMLSQLKSLSIICDRFSGECPPRFLETLYELLTRSPDVRVLSLHLPNGDCMPHIPHRFLSKLRISVESSTYTTAESNATMFISLIKRLPYLDDLELDYPRLGTKSPFKHTYHPTPTLIARPLSRLKVTGPLELIMPILTSGTIAPRILNIEVVHSATLYDEDIEYISSVLIAIPNASWHSLKSTSIRVHGPAYYSYFLKGWSRSIPSNMHGSTDQPAILDVTIKIYVGSYQSQRGHSTPASYGSKLTLAFMRALSSVESTSVDLADHSSCLSNLDSIVTHAWGKPDQLRDFQMPVTNLVAFKEFLTQFGRLEVLSHLSTLSIVFHMYFSINILQDLRTCLIARSSNGGPRLDMLVMKLGQSPGGGQSVRSGDYLTESVELLRELVGEVRLLDSGGKTVAGV</sequence>
<protein>
    <recommendedName>
        <fullName evidence="3">F-box domain-containing protein</fullName>
    </recommendedName>
</protein>
<gene>
    <name evidence="1" type="ORF">QCA50_011103</name>
</gene>
<reference evidence="1 2" key="1">
    <citation type="submission" date="2022-09" db="EMBL/GenBank/DDBJ databases">
        <authorList>
            <person name="Palmer J.M."/>
        </authorList>
    </citation>
    <scope>NUCLEOTIDE SEQUENCE [LARGE SCALE GENOMIC DNA]</scope>
    <source>
        <strain evidence="1 2">DSM 7382</strain>
    </source>
</reference>
<keyword evidence="2" id="KW-1185">Reference proteome</keyword>
<evidence type="ECO:0000313" key="2">
    <source>
        <dbReference type="Proteomes" id="UP001385951"/>
    </source>
</evidence>
<comment type="caution">
    <text evidence="1">The sequence shown here is derived from an EMBL/GenBank/DDBJ whole genome shotgun (WGS) entry which is preliminary data.</text>
</comment>
<accession>A0AAW0G2N2</accession>
<name>A0AAW0G2N2_9APHY</name>